<feature type="region of interest" description="Disordered" evidence="1">
    <location>
        <begin position="118"/>
        <end position="174"/>
    </location>
</feature>
<dbReference type="OrthoDB" id="682629at2759"/>
<feature type="region of interest" description="Disordered" evidence="1">
    <location>
        <begin position="191"/>
        <end position="214"/>
    </location>
</feature>
<keyword evidence="3" id="KW-1185">Reference proteome</keyword>
<evidence type="ECO:0000256" key="1">
    <source>
        <dbReference type="SAM" id="MobiDB-lite"/>
    </source>
</evidence>
<evidence type="ECO:0000313" key="3">
    <source>
        <dbReference type="Proteomes" id="UP000623129"/>
    </source>
</evidence>
<evidence type="ECO:0000313" key="2">
    <source>
        <dbReference type="EMBL" id="KAF3340551.1"/>
    </source>
</evidence>
<proteinExistence type="predicted"/>
<protein>
    <submittedName>
        <fullName evidence="2">Uncharacterized protein</fullName>
    </submittedName>
</protein>
<dbReference type="InterPro" id="IPR012442">
    <property type="entry name" value="DUF1645_plant"/>
</dbReference>
<dbReference type="AlphaFoldDB" id="A0A833RRF0"/>
<dbReference type="Pfam" id="PF07816">
    <property type="entry name" value="DUF1645"/>
    <property type="match status" value="1"/>
</dbReference>
<dbReference type="PANTHER" id="PTHR33095:SF57">
    <property type="entry name" value="EXPRESSED PROTEIN"/>
    <property type="match status" value="1"/>
</dbReference>
<accession>A0A833RRF0</accession>
<dbReference type="EMBL" id="SWLB01000002">
    <property type="protein sequence ID" value="KAF3340551.1"/>
    <property type="molecule type" value="Genomic_DNA"/>
</dbReference>
<feature type="compositionally biased region" description="Low complexity" evidence="1">
    <location>
        <begin position="154"/>
        <end position="174"/>
    </location>
</feature>
<name>A0A833RRF0_9POAL</name>
<sequence length="306" mass="33742">MHGETPFTSAPSSPGRSIAPSTTTNHTAYFFSAPASPTHFLLSSCPSISTYTSPGPAVDLEQPDFEFGLASRLMSTAEELFFNGQIRPGFVSADPACIHRRTRSVSPTRTPRMIWREKRKESASLKAKLESKAESNSNTVPEIAKSDKLLELGSASTSRSSSSNSSSCNSSNTNSRRWGFIKDLLLQRSKSEGRMPVTAGARARPVQRQRNTTTNNYNNCVNGCNVSENGRGRLTYSSSFSLGLCKERHDKAETTVRLVKDARRRTTFLPYKQQGFLFGCLGFSSRGFVRNVGIPTVSPRHPHRHR</sequence>
<gene>
    <name evidence="2" type="ORF">FCM35_KLT09395</name>
</gene>
<reference evidence="2" key="1">
    <citation type="submission" date="2020-01" db="EMBL/GenBank/DDBJ databases">
        <title>Genome sequence of Kobresia littledalei, the first chromosome-level genome in the family Cyperaceae.</title>
        <authorList>
            <person name="Qu G."/>
        </authorList>
    </citation>
    <scope>NUCLEOTIDE SEQUENCE</scope>
    <source>
        <strain evidence="2">C.B.Clarke</strain>
        <tissue evidence="2">Leaf</tissue>
    </source>
</reference>
<organism evidence="2 3">
    <name type="scientific">Carex littledalei</name>
    <dbReference type="NCBI Taxonomy" id="544730"/>
    <lineage>
        <taxon>Eukaryota</taxon>
        <taxon>Viridiplantae</taxon>
        <taxon>Streptophyta</taxon>
        <taxon>Embryophyta</taxon>
        <taxon>Tracheophyta</taxon>
        <taxon>Spermatophyta</taxon>
        <taxon>Magnoliopsida</taxon>
        <taxon>Liliopsida</taxon>
        <taxon>Poales</taxon>
        <taxon>Cyperaceae</taxon>
        <taxon>Cyperoideae</taxon>
        <taxon>Cariceae</taxon>
        <taxon>Carex</taxon>
        <taxon>Carex subgen. Euthyceras</taxon>
    </lineage>
</organism>
<dbReference type="PANTHER" id="PTHR33095">
    <property type="entry name" value="OS07G0619500 PROTEIN"/>
    <property type="match status" value="1"/>
</dbReference>
<feature type="region of interest" description="Disordered" evidence="1">
    <location>
        <begin position="1"/>
        <end position="21"/>
    </location>
</feature>
<feature type="compositionally biased region" description="Basic and acidic residues" evidence="1">
    <location>
        <begin position="118"/>
        <end position="133"/>
    </location>
</feature>
<comment type="caution">
    <text evidence="2">The sequence shown here is derived from an EMBL/GenBank/DDBJ whole genome shotgun (WGS) entry which is preliminary data.</text>
</comment>
<dbReference type="Proteomes" id="UP000623129">
    <property type="component" value="Unassembled WGS sequence"/>
</dbReference>